<proteinExistence type="predicted"/>
<accession>A0AAD6ZUG9</accession>
<dbReference type="EMBL" id="JARIHO010000028">
    <property type="protein sequence ID" value="KAJ7339033.1"/>
    <property type="molecule type" value="Genomic_DNA"/>
</dbReference>
<evidence type="ECO:0000313" key="2">
    <source>
        <dbReference type="Proteomes" id="UP001218218"/>
    </source>
</evidence>
<sequence>MPRGPELPLMSYDAYATAITDELRSWVHEWLAGIYGSWTLHTVLRLPLPHPTYPLPLAFPFGAFSTWQVFEWIHDYGTNQLRHSYVVCFAFHGRTNGPDSSVVWKIVSGDIELGVFEIAGPIFDARSQLPFLLGSHIVLEAMLASLATRRPIRLGSHIIRLPDETSDSDTSAFTPGQRRPSAVQFFELRTPEEEIIRHVGARLIP</sequence>
<keyword evidence="2" id="KW-1185">Reference proteome</keyword>
<name>A0AAD6ZUG9_9AGAR</name>
<evidence type="ECO:0000313" key="1">
    <source>
        <dbReference type="EMBL" id="KAJ7339033.1"/>
    </source>
</evidence>
<reference evidence="1" key="1">
    <citation type="submission" date="2023-03" db="EMBL/GenBank/DDBJ databases">
        <title>Massive genome expansion in bonnet fungi (Mycena s.s.) driven by repeated elements and novel gene families across ecological guilds.</title>
        <authorList>
            <consortium name="Lawrence Berkeley National Laboratory"/>
            <person name="Harder C.B."/>
            <person name="Miyauchi S."/>
            <person name="Viragh M."/>
            <person name="Kuo A."/>
            <person name="Thoen E."/>
            <person name="Andreopoulos B."/>
            <person name="Lu D."/>
            <person name="Skrede I."/>
            <person name="Drula E."/>
            <person name="Henrissat B."/>
            <person name="Morin E."/>
            <person name="Kohler A."/>
            <person name="Barry K."/>
            <person name="LaButti K."/>
            <person name="Morin E."/>
            <person name="Salamov A."/>
            <person name="Lipzen A."/>
            <person name="Mereny Z."/>
            <person name="Hegedus B."/>
            <person name="Baldrian P."/>
            <person name="Stursova M."/>
            <person name="Weitz H."/>
            <person name="Taylor A."/>
            <person name="Grigoriev I.V."/>
            <person name="Nagy L.G."/>
            <person name="Martin F."/>
            <person name="Kauserud H."/>
        </authorList>
    </citation>
    <scope>NUCLEOTIDE SEQUENCE</scope>
    <source>
        <strain evidence="1">CBHHK002</strain>
    </source>
</reference>
<dbReference type="AlphaFoldDB" id="A0AAD6ZUG9"/>
<comment type="caution">
    <text evidence="1">The sequence shown here is derived from an EMBL/GenBank/DDBJ whole genome shotgun (WGS) entry which is preliminary data.</text>
</comment>
<gene>
    <name evidence="1" type="ORF">DFH08DRAFT_964085</name>
</gene>
<protein>
    <submittedName>
        <fullName evidence="1">Uncharacterized protein</fullName>
    </submittedName>
</protein>
<organism evidence="1 2">
    <name type="scientific">Mycena albidolilacea</name>
    <dbReference type="NCBI Taxonomy" id="1033008"/>
    <lineage>
        <taxon>Eukaryota</taxon>
        <taxon>Fungi</taxon>
        <taxon>Dikarya</taxon>
        <taxon>Basidiomycota</taxon>
        <taxon>Agaricomycotina</taxon>
        <taxon>Agaricomycetes</taxon>
        <taxon>Agaricomycetidae</taxon>
        <taxon>Agaricales</taxon>
        <taxon>Marasmiineae</taxon>
        <taxon>Mycenaceae</taxon>
        <taxon>Mycena</taxon>
    </lineage>
</organism>
<dbReference type="Proteomes" id="UP001218218">
    <property type="component" value="Unassembled WGS sequence"/>
</dbReference>